<accession>F9UQX1</accession>
<reference key="2">
    <citation type="submission" date="2011-06" db="EMBL/GenBank/DDBJ databases">
        <title>Complete resequencing and reannotation of the Lactobacillus plantarum WCFS1 genome.</title>
        <authorList>
            <person name="Siezen R.J."/>
            <person name="Francke C."/>
            <person name="Renckens B."/>
            <person name="Boekhorst J."/>
            <person name="Wels M."/>
            <person name="Kleerebezem M."/>
            <person name="van Hijum S.A.F.T."/>
        </authorList>
    </citation>
    <scope>NUCLEOTIDE SEQUENCE</scope>
    <source>
        <strain>WCFS1</strain>
    </source>
</reference>
<dbReference type="SUPFAM" id="SSF159006">
    <property type="entry name" value="YopX-like"/>
    <property type="match status" value="1"/>
</dbReference>
<name>F9UQX1_LACPL</name>
<dbReference type="Proteomes" id="UP000000432">
    <property type="component" value="Chromosome"/>
</dbReference>
<gene>
    <name evidence="2" type="ordered locus">lp_2431</name>
</gene>
<evidence type="ECO:0000313" key="2">
    <source>
        <dbReference type="EMBL" id="CCC79610.1"/>
    </source>
</evidence>
<keyword evidence="3" id="KW-1185">Reference proteome</keyword>
<dbReference type="EnsemblBacteria" id="CCC79610">
    <property type="protein sequence ID" value="CCC79610"/>
    <property type="gene ID" value="lp_2431"/>
</dbReference>
<dbReference type="InterPro" id="IPR023385">
    <property type="entry name" value="YopX-like_C"/>
</dbReference>
<reference evidence="2 3" key="3">
    <citation type="journal article" date="2012" name="J. Bacteriol.">
        <title>Complete resequencing and reannotation of the Lactobacillus plantarum WCFS1 genome.</title>
        <authorList>
            <person name="Siezen R.J."/>
            <person name="Francke C."/>
            <person name="Renckens B."/>
            <person name="Boekhorst J."/>
            <person name="Wels M."/>
            <person name="Kleerebezem M."/>
            <person name="van Hijum S.A.F.T."/>
        </authorList>
    </citation>
    <scope>NUCLEOTIDE SEQUENCE [LARGE SCALE GENOMIC DNA]</scope>
    <source>
        <strain evidence="3">ATCC BAA-793 / NCIMB 8826 / WCFS1</strain>
    </source>
</reference>
<dbReference type="KEGG" id="lpl:lp_2431"/>
<evidence type="ECO:0000259" key="1">
    <source>
        <dbReference type="Pfam" id="PF09643"/>
    </source>
</evidence>
<dbReference type="OrthoDB" id="1809393at2"/>
<sequence>MKPIKEVATMIKFRGVPLEDVSEMRCVNFDGDFVYGYYIKNGDGALIVGDKTKELDDVGLSRWFANVVPETVGQFTGLKDVNGKDIYEGDIVKVWSDMSELTMVPVINEIVSEDLFGIPGMFLKPVGTHLIEPCLHDSWSNQFEIIGNVHENPELLKG</sequence>
<dbReference type="HOGENOM" id="CLU_107462_2_0_9"/>
<dbReference type="AlphaFoldDB" id="F9UQX1"/>
<dbReference type="PATRIC" id="fig|220668.9.peg.2054"/>
<dbReference type="InterPro" id="IPR019096">
    <property type="entry name" value="YopX_protein"/>
</dbReference>
<dbReference type="Pfam" id="PF09643">
    <property type="entry name" value="YopX"/>
    <property type="match status" value="1"/>
</dbReference>
<feature type="domain" description="YopX protein" evidence="1">
    <location>
        <begin position="46"/>
        <end position="157"/>
    </location>
</feature>
<dbReference type="EMBL" id="AL935263">
    <property type="protein sequence ID" value="CCC79610.1"/>
    <property type="molecule type" value="Genomic_DNA"/>
</dbReference>
<evidence type="ECO:0000313" key="3">
    <source>
        <dbReference type="Proteomes" id="UP000000432"/>
    </source>
</evidence>
<dbReference type="STRING" id="220668.lp_2431"/>
<proteinExistence type="predicted"/>
<dbReference type="PhylomeDB" id="F9UQX1"/>
<organism evidence="2 3">
    <name type="scientific">Lactiplantibacillus plantarum (strain ATCC BAA-793 / NCIMB 8826 / WCFS1)</name>
    <name type="common">Lactobacillus plantarum</name>
    <dbReference type="NCBI Taxonomy" id="220668"/>
    <lineage>
        <taxon>Bacteria</taxon>
        <taxon>Bacillati</taxon>
        <taxon>Bacillota</taxon>
        <taxon>Bacilli</taxon>
        <taxon>Lactobacillales</taxon>
        <taxon>Lactobacillaceae</taxon>
        <taxon>Lactiplantibacillus</taxon>
    </lineage>
</organism>
<reference evidence="2 3" key="1">
    <citation type="journal article" date="2003" name="Proc. Natl. Acad. Sci. U.S.A.">
        <title>Complete genome sequence of Lactobacillus plantarum WCFS1.</title>
        <authorList>
            <person name="Kleerebezem M."/>
            <person name="Boekhorst J."/>
            <person name="van Kranenburg R."/>
            <person name="Molenaar D."/>
            <person name="Kuipers O.P."/>
            <person name="Leer R."/>
            <person name="Tarchini R."/>
            <person name="Peters S.A."/>
            <person name="Sandbrink H.M."/>
            <person name="Fiers M.W."/>
            <person name="Stiekema W."/>
            <person name="Lankhorst R.M."/>
            <person name="Bron P.A."/>
            <person name="Hoffer S.M."/>
            <person name="Groot M.N."/>
            <person name="Kerkhoven R."/>
            <person name="de Vries M."/>
            <person name="Ursing B."/>
            <person name="de Vos W.M."/>
            <person name="Siezen R.J."/>
        </authorList>
    </citation>
    <scope>NUCLEOTIDE SEQUENCE [LARGE SCALE GENOMIC DNA]</scope>
    <source>
        <strain evidence="3">ATCC BAA-793 / NCIMB 8826 / WCFS1</strain>
    </source>
</reference>
<protein>
    <submittedName>
        <fullName evidence="2">Prophage P2a protein 26</fullName>
    </submittedName>
</protein>
<dbReference type="Gene3D" id="2.30.30.290">
    <property type="entry name" value="YopX-like domains"/>
    <property type="match status" value="1"/>
</dbReference>